<proteinExistence type="predicted"/>
<dbReference type="Proteomes" id="UP000034911">
    <property type="component" value="Unassembled WGS sequence"/>
</dbReference>
<keyword evidence="2" id="KW-0812">Transmembrane</keyword>
<keyword evidence="2" id="KW-1133">Transmembrane helix</keyword>
<name>A0A0G1MYL5_9BACT</name>
<sequence length="93" mass="10250">MDNQTPQNSVPNAKKSAKGNERRAQLLGLRIMGDFGATIAVPVVVFSWLGKRLDTRAGTAPIFLIVGFALAFTFSAISIYRKSKQYAKLYKDI</sequence>
<dbReference type="AlphaFoldDB" id="A0A0G1MYL5"/>
<feature type="transmembrane region" description="Helical" evidence="2">
    <location>
        <begin position="27"/>
        <end position="49"/>
    </location>
</feature>
<dbReference type="InterPro" id="IPR032820">
    <property type="entry name" value="ATPase_put"/>
</dbReference>
<comment type="caution">
    <text evidence="3">The sequence shown here is derived from an EMBL/GenBank/DDBJ whole genome shotgun (WGS) entry which is preliminary data.</text>
</comment>
<dbReference type="EMBL" id="LCLH01000020">
    <property type="protein sequence ID" value="KKU13476.1"/>
    <property type="molecule type" value="Genomic_DNA"/>
</dbReference>
<evidence type="ECO:0000313" key="3">
    <source>
        <dbReference type="EMBL" id="KKU13476.1"/>
    </source>
</evidence>
<feature type="region of interest" description="Disordered" evidence="1">
    <location>
        <begin position="1"/>
        <end position="21"/>
    </location>
</feature>
<organism evidence="3 4">
    <name type="scientific">Candidatus Magasanikbacteria bacterium GW2011_GWC2_45_8</name>
    <dbReference type="NCBI Taxonomy" id="1619050"/>
    <lineage>
        <taxon>Bacteria</taxon>
        <taxon>Candidatus Magasanikiibacteriota</taxon>
    </lineage>
</organism>
<dbReference type="STRING" id="1619050.UX20_C0020G0005"/>
<accession>A0A0G1MYL5</accession>
<protein>
    <recommendedName>
        <fullName evidence="5">AtpZ/AtpI family protein</fullName>
    </recommendedName>
</protein>
<evidence type="ECO:0000256" key="1">
    <source>
        <dbReference type="SAM" id="MobiDB-lite"/>
    </source>
</evidence>
<reference evidence="3 4" key="1">
    <citation type="journal article" date="2015" name="Nature">
        <title>rRNA introns, odd ribosomes, and small enigmatic genomes across a large radiation of phyla.</title>
        <authorList>
            <person name="Brown C.T."/>
            <person name="Hug L.A."/>
            <person name="Thomas B.C."/>
            <person name="Sharon I."/>
            <person name="Castelle C.J."/>
            <person name="Singh A."/>
            <person name="Wilkins M.J."/>
            <person name="Williams K.H."/>
            <person name="Banfield J.F."/>
        </authorList>
    </citation>
    <scope>NUCLEOTIDE SEQUENCE [LARGE SCALE GENOMIC DNA]</scope>
</reference>
<gene>
    <name evidence="3" type="ORF">UX20_C0020G0005</name>
</gene>
<feature type="compositionally biased region" description="Polar residues" evidence="1">
    <location>
        <begin position="1"/>
        <end position="11"/>
    </location>
</feature>
<evidence type="ECO:0008006" key="5">
    <source>
        <dbReference type="Google" id="ProtNLM"/>
    </source>
</evidence>
<keyword evidence="2" id="KW-0472">Membrane</keyword>
<evidence type="ECO:0000313" key="4">
    <source>
        <dbReference type="Proteomes" id="UP000034911"/>
    </source>
</evidence>
<evidence type="ECO:0000256" key="2">
    <source>
        <dbReference type="SAM" id="Phobius"/>
    </source>
</evidence>
<feature type="transmembrane region" description="Helical" evidence="2">
    <location>
        <begin position="61"/>
        <end position="80"/>
    </location>
</feature>
<dbReference type="Pfam" id="PF09527">
    <property type="entry name" value="ATPase_gene1"/>
    <property type="match status" value="1"/>
</dbReference>